<dbReference type="RefSeq" id="WP_011795866.1">
    <property type="nucleotide sequence ID" value="NZ_CP023687.1"/>
</dbReference>
<evidence type="ECO:0000313" key="1">
    <source>
        <dbReference type="EMBL" id="WIY51240.1"/>
    </source>
</evidence>
<evidence type="ECO:0000313" key="2">
    <source>
        <dbReference type="Proteomes" id="UP001242732"/>
    </source>
</evidence>
<proteinExistence type="predicted"/>
<keyword evidence="2" id="KW-1185">Reference proteome</keyword>
<evidence type="ECO:0008006" key="3">
    <source>
        <dbReference type="Google" id="ProtNLM"/>
    </source>
</evidence>
<organism evidence="1 2">
    <name type="scientific">Paracidovorax citrulli</name>
    <name type="common">Acidovorax citrulli</name>
    <dbReference type="NCBI Taxonomy" id="80869"/>
    <lineage>
        <taxon>Bacteria</taxon>
        <taxon>Pseudomonadati</taxon>
        <taxon>Pseudomonadota</taxon>
        <taxon>Betaproteobacteria</taxon>
        <taxon>Burkholderiales</taxon>
        <taxon>Comamonadaceae</taxon>
        <taxon>Paracidovorax</taxon>
    </lineage>
</organism>
<protein>
    <recommendedName>
        <fullName evidence="3">Plasmid-related protein</fullName>
    </recommendedName>
</protein>
<dbReference type="EMBL" id="CP127363">
    <property type="protein sequence ID" value="WIY51240.1"/>
    <property type="molecule type" value="Genomic_DNA"/>
</dbReference>
<reference evidence="1 2" key="1">
    <citation type="submission" date="2023-06" db="EMBL/GenBank/DDBJ databases">
        <authorList>
            <person name="Ham H."/>
            <person name="Park D.S."/>
        </authorList>
    </citation>
    <scope>NUCLEOTIDE SEQUENCE [LARGE SCALE GENOMIC DNA]</scope>
    <source>
        <strain evidence="1 2">KACC 17005</strain>
    </source>
</reference>
<gene>
    <name evidence="1" type="ORF">QRO08_11960</name>
</gene>
<sequence>MSAADDHGPAGFDETLWAHRCAELAARARGRSGAVWELYVRNLSADVDEVMPTVPTAARQRAAEIARDFGYETREVLAAEAPHPGQCAHFLPFDSCPLGCGSVEEHE</sequence>
<dbReference type="Proteomes" id="UP001242732">
    <property type="component" value="Chromosome"/>
</dbReference>
<accession>A0ABY9AWA9</accession>
<name>A0ABY9AWA9_PARCI</name>